<dbReference type="AlphaFoldDB" id="A0A5B7JLH2"/>
<proteinExistence type="predicted"/>
<sequence length="57" mass="6399">MVVWHFFLENSFCITVWQKSASMIVELPPIGQLQNSCAQFEIVSGAQFENAVGPNRV</sequence>
<protein>
    <submittedName>
        <fullName evidence="1">Uncharacterized protein</fullName>
    </submittedName>
</protein>
<organism evidence="1 2">
    <name type="scientific">Portunus trituberculatus</name>
    <name type="common">Swimming crab</name>
    <name type="synonym">Neptunus trituberculatus</name>
    <dbReference type="NCBI Taxonomy" id="210409"/>
    <lineage>
        <taxon>Eukaryota</taxon>
        <taxon>Metazoa</taxon>
        <taxon>Ecdysozoa</taxon>
        <taxon>Arthropoda</taxon>
        <taxon>Crustacea</taxon>
        <taxon>Multicrustacea</taxon>
        <taxon>Malacostraca</taxon>
        <taxon>Eumalacostraca</taxon>
        <taxon>Eucarida</taxon>
        <taxon>Decapoda</taxon>
        <taxon>Pleocyemata</taxon>
        <taxon>Brachyura</taxon>
        <taxon>Eubrachyura</taxon>
        <taxon>Portunoidea</taxon>
        <taxon>Portunidae</taxon>
        <taxon>Portuninae</taxon>
        <taxon>Portunus</taxon>
    </lineage>
</organism>
<dbReference type="EMBL" id="VSRR010101571">
    <property type="protein sequence ID" value="MPC95273.1"/>
    <property type="molecule type" value="Genomic_DNA"/>
</dbReference>
<keyword evidence="2" id="KW-1185">Reference proteome</keyword>
<accession>A0A5B7JLH2</accession>
<dbReference type="Proteomes" id="UP000324222">
    <property type="component" value="Unassembled WGS sequence"/>
</dbReference>
<gene>
    <name evidence="1" type="ORF">E2C01_090474</name>
</gene>
<evidence type="ECO:0000313" key="2">
    <source>
        <dbReference type="Proteomes" id="UP000324222"/>
    </source>
</evidence>
<evidence type="ECO:0000313" key="1">
    <source>
        <dbReference type="EMBL" id="MPC95273.1"/>
    </source>
</evidence>
<name>A0A5B7JLH2_PORTR</name>
<comment type="caution">
    <text evidence="1">The sequence shown here is derived from an EMBL/GenBank/DDBJ whole genome shotgun (WGS) entry which is preliminary data.</text>
</comment>
<reference evidence="1 2" key="1">
    <citation type="submission" date="2019-05" db="EMBL/GenBank/DDBJ databases">
        <title>Another draft genome of Portunus trituberculatus and its Hox gene families provides insights of decapod evolution.</title>
        <authorList>
            <person name="Jeong J.-H."/>
            <person name="Song I."/>
            <person name="Kim S."/>
            <person name="Choi T."/>
            <person name="Kim D."/>
            <person name="Ryu S."/>
            <person name="Kim W."/>
        </authorList>
    </citation>
    <scope>NUCLEOTIDE SEQUENCE [LARGE SCALE GENOMIC DNA]</scope>
    <source>
        <tissue evidence="1">Muscle</tissue>
    </source>
</reference>